<organism evidence="1 2">
    <name type="scientific">Avena sativa</name>
    <name type="common">Oat</name>
    <dbReference type="NCBI Taxonomy" id="4498"/>
    <lineage>
        <taxon>Eukaryota</taxon>
        <taxon>Viridiplantae</taxon>
        <taxon>Streptophyta</taxon>
        <taxon>Embryophyta</taxon>
        <taxon>Tracheophyta</taxon>
        <taxon>Spermatophyta</taxon>
        <taxon>Magnoliopsida</taxon>
        <taxon>Liliopsida</taxon>
        <taxon>Poales</taxon>
        <taxon>Poaceae</taxon>
        <taxon>BOP clade</taxon>
        <taxon>Pooideae</taxon>
        <taxon>Poodae</taxon>
        <taxon>Poeae</taxon>
        <taxon>Poeae Chloroplast Group 1 (Aveneae type)</taxon>
        <taxon>Aveninae</taxon>
        <taxon>Avena</taxon>
    </lineage>
</organism>
<reference evidence="1" key="2">
    <citation type="submission" date="2025-09" db="UniProtKB">
        <authorList>
            <consortium name="EnsemblPlants"/>
        </authorList>
    </citation>
    <scope>IDENTIFICATION</scope>
</reference>
<dbReference type="EnsemblPlants" id="AVESA.00010b.r2.6CG1129610.1">
    <property type="protein sequence ID" value="AVESA.00010b.r2.6CG1129610.1.CDS"/>
    <property type="gene ID" value="AVESA.00010b.r2.6CG1129610"/>
</dbReference>
<protein>
    <submittedName>
        <fullName evidence="1">Uncharacterized protein</fullName>
    </submittedName>
</protein>
<name>A0ACD5ZAI0_AVESA</name>
<sequence>MDREHLEFIMRHQGGIGMTGMAPFPVAHCDSEEALGSSESEQAAPRPRGKRARAAEVHNLSEKRRRCKINEKMKALQSLVPNSSKTDKASMLDDAIDYLKQLQLQVQMLSMRNGLYRPPLNLPGAPQPLPTPQMCTTLNQDNVEASNPAAAMMPVNQFLGAISGVRHPFDPPNQDRHHHEPLVLQSVPCTTTPEPRFLLGSSQSSLQSLQLTVSAEMIIQNEVMLKHHLSSTQETTSVPGLEMKPVVHGAPQAGAGHFDACSMWRKQPQDTVPNNTESIMFMPHLHRFQGGGTEPGLRAGSK</sequence>
<evidence type="ECO:0000313" key="1">
    <source>
        <dbReference type="EnsemblPlants" id="AVESA.00010b.r2.6CG1129610.1.CDS"/>
    </source>
</evidence>
<keyword evidence="2" id="KW-1185">Reference proteome</keyword>
<accession>A0ACD5ZAI0</accession>
<dbReference type="Proteomes" id="UP001732700">
    <property type="component" value="Chromosome 6C"/>
</dbReference>
<reference evidence="1" key="1">
    <citation type="submission" date="2021-05" db="EMBL/GenBank/DDBJ databases">
        <authorList>
            <person name="Scholz U."/>
            <person name="Mascher M."/>
            <person name="Fiebig A."/>
        </authorList>
    </citation>
    <scope>NUCLEOTIDE SEQUENCE [LARGE SCALE GENOMIC DNA]</scope>
</reference>
<proteinExistence type="predicted"/>
<evidence type="ECO:0000313" key="2">
    <source>
        <dbReference type="Proteomes" id="UP001732700"/>
    </source>
</evidence>